<organism evidence="3 5">
    <name type="scientific">Pseudoalteromonas maricaloris</name>
    <dbReference type="NCBI Taxonomy" id="184924"/>
    <lineage>
        <taxon>Bacteria</taxon>
        <taxon>Pseudomonadati</taxon>
        <taxon>Pseudomonadota</taxon>
        <taxon>Gammaproteobacteria</taxon>
        <taxon>Alteromonadales</taxon>
        <taxon>Pseudoalteromonadaceae</taxon>
        <taxon>Pseudoalteromonas</taxon>
    </lineage>
</organism>
<gene>
    <name evidence="3" type="ORF">F9Y85_17850</name>
    <name evidence="4" type="ORF">R5H13_20770</name>
</gene>
<dbReference type="InterPro" id="IPR022686">
    <property type="entry name" value="G2P_N"/>
</dbReference>
<dbReference type="Pfam" id="PF05144">
    <property type="entry name" value="Phage_CRI"/>
    <property type="match status" value="1"/>
</dbReference>
<sequence>MIDLLRIKVPFNDSIVAVSPQGDSGLVDLRECQKRGCKMEAGDVTFRPNDYRLDAENVALAEVSCLRHPFESLPSSWSTLSFKVYQGGSNYYPHIELKASPAKLLTGQNVFGTCDVMTCLDSLVSAFCYALPDMVEILDFEHATLAQIDCTFTAHLPNESDSRNVIHALRNISNGQTRGSKSSFDTTAYFGKGSRHKRLKAYLKQFELADQIAKITSRYDKTKDPIYKMQLDAMSAPDVQEFATNALRLEASIMPRMLQRLAIPTNIWEFESHAKSFDGCLIKELWNHAWSDIFKTFEGEHMRTYSDTEVHENLREHFKTETKSGFSYSKADRLFRFFRMMKHEGWEEVKATTPKATFHRSIKEITEVVPKAYLQNLQATASNVVPLIRFINVDFERQHPAGWTEPKRLSEQFESGLRLVS</sequence>
<evidence type="ECO:0000313" key="5">
    <source>
        <dbReference type="Proteomes" id="UP000646877"/>
    </source>
</evidence>
<evidence type="ECO:0000259" key="2">
    <source>
        <dbReference type="Pfam" id="PF05155"/>
    </source>
</evidence>
<dbReference type="Proteomes" id="UP001304419">
    <property type="component" value="Chromosome 2"/>
</dbReference>
<dbReference type="AlphaFoldDB" id="A0A8I2H2D3"/>
<protein>
    <submittedName>
        <fullName evidence="4">Phage/plasmid replication protein, II/X family</fullName>
    </submittedName>
</protein>
<evidence type="ECO:0000313" key="4">
    <source>
        <dbReference type="EMBL" id="WOX31375.1"/>
    </source>
</evidence>
<dbReference type="Proteomes" id="UP000646877">
    <property type="component" value="Unassembled WGS sequence"/>
</dbReference>
<dbReference type="GO" id="GO:0006260">
    <property type="term" value="P:DNA replication"/>
    <property type="evidence" value="ECO:0007669"/>
    <property type="project" value="InterPro"/>
</dbReference>
<reference evidence="4 6" key="2">
    <citation type="submission" date="2023-10" db="EMBL/GenBank/DDBJ databases">
        <title>To unveil natural product biosynthetic capacity in Pseudoalteromonas.</title>
        <authorList>
            <person name="Wang J."/>
        </authorList>
    </citation>
    <scope>NUCLEOTIDE SEQUENCE [LARGE SCALE GENOMIC DNA]</scope>
    <source>
        <strain evidence="4 6">DSM 15914</strain>
    </source>
</reference>
<dbReference type="InterPro" id="IPR022688">
    <property type="entry name" value="G2P_C"/>
</dbReference>
<name>A0A8I2H2D3_9GAMM</name>
<reference evidence="3" key="1">
    <citation type="submission" date="2019-10" db="EMBL/GenBank/DDBJ databases">
        <authorList>
            <person name="Paulsen S."/>
        </authorList>
    </citation>
    <scope>NUCLEOTIDE SEQUENCE</scope>
    <source>
        <strain evidence="3">LMG 19692</strain>
    </source>
</reference>
<evidence type="ECO:0000313" key="6">
    <source>
        <dbReference type="Proteomes" id="UP001304419"/>
    </source>
</evidence>
<dbReference type="EMBL" id="CP137579">
    <property type="protein sequence ID" value="WOX31375.1"/>
    <property type="molecule type" value="Genomic_DNA"/>
</dbReference>
<dbReference type="NCBIfam" id="TIGR01629">
    <property type="entry name" value="rep_II_X"/>
    <property type="match status" value="1"/>
</dbReference>
<dbReference type="InterPro" id="IPR006516">
    <property type="entry name" value="G2P"/>
</dbReference>
<proteinExistence type="predicted"/>
<evidence type="ECO:0000259" key="1">
    <source>
        <dbReference type="Pfam" id="PF05144"/>
    </source>
</evidence>
<dbReference type="Pfam" id="PF05155">
    <property type="entry name" value="G2P_X_C"/>
    <property type="match status" value="1"/>
</dbReference>
<evidence type="ECO:0000313" key="3">
    <source>
        <dbReference type="EMBL" id="NLR23142.1"/>
    </source>
</evidence>
<feature type="domain" description="Replication-associated protein G2P N-terminal" evidence="1">
    <location>
        <begin position="1"/>
        <end position="263"/>
    </location>
</feature>
<feature type="domain" description="Replication-associated protein G2P C-terminal" evidence="2">
    <location>
        <begin position="327"/>
        <end position="407"/>
    </location>
</feature>
<accession>A0A8I2H2D3</accession>
<dbReference type="EMBL" id="WEIA01000012">
    <property type="protein sequence ID" value="NLR23142.1"/>
    <property type="molecule type" value="Genomic_DNA"/>
</dbReference>
<keyword evidence="6" id="KW-1185">Reference proteome</keyword>
<dbReference type="RefSeq" id="WP_193522286.1">
    <property type="nucleotide sequence ID" value="NZ_CBCSDF010000001.1"/>
</dbReference>